<evidence type="ECO:0000313" key="3">
    <source>
        <dbReference type="Proteomes" id="UP001327560"/>
    </source>
</evidence>
<dbReference type="InterPro" id="IPR012442">
    <property type="entry name" value="DUF1645_plant"/>
</dbReference>
<dbReference type="EMBL" id="CP136891">
    <property type="protein sequence ID" value="WOK97660.1"/>
    <property type="molecule type" value="Genomic_DNA"/>
</dbReference>
<sequence>MEVVVPVPLAVVSAPSSPRPFGNPADYYFYTSAPTSPARIAAIYNSWEDKLASEEPADEASDFSFSFHGQPEGGWTLPVLVPADDLFVGGVIRPSLPSSAERSNFSSATTMKDAMNRGRTLSHSSSSSMAFSRGWRGTRSVSPLRGEDDLQKSLSSTASSISTFCKRIESKKWKLKDLFLFRSASEGRATARGSKDPLRKHTFLPSSSSSSLNKRADDDVCGAAPGILSAHEMYYSANRAASKKMQKKTPLPYNRHGLFGYLRYNPAIHSITKGFGGSFFSRRQL</sequence>
<dbReference type="Pfam" id="PF07816">
    <property type="entry name" value="DUF1645"/>
    <property type="match status" value="1"/>
</dbReference>
<organism evidence="2 3">
    <name type="scientific">Canna indica</name>
    <name type="common">Indian-shot</name>
    <dbReference type="NCBI Taxonomy" id="4628"/>
    <lineage>
        <taxon>Eukaryota</taxon>
        <taxon>Viridiplantae</taxon>
        <taxon>Streptophyta</taxon>
        <taxon>Embryophyta</taxon>
        <taxon>Tracheophyta</taxon>
        <taxon>Spermatophyta</taxon>
        <taxon>Magnoliopsida</taxon>
        <taxon>Liliopsida</taxon>
        <taxon>Zingiberales</taxon>
        <taxon>Cannaceae</taxon>
        <taxon>Canna</taxon>
    </lineage>
</organism>
<gene>
    <name evidence="2" type="ORF">Cni_G06368</name>
</gene>
<feature type="region of interest" description="Disordered" evidence="1">
    <location>
        <begin position="117"/>
        <end position="147"/>
    </location>
</feature>
<feature type="region of interest" description="Disordered" evidence="1">
    <location>
        <begin position="190"/>
        <end position="216"/>
    </location>
</feature>
<proteinExistence type="predicted"/>
<evidence type="ECO:0000256" key="1">
    <source>
        <dbReference type="SAM" id="MobiDB-lite"/>
    </source>
</evidence>
<dbReference type="AlphaFoldDB" id="A0AAQ3Q5V7"/>
<dbReference type="PANTHER" id="PTHR33095">
    <property type="entry name" value="OS07G0619500 PROTEIN"/>
    <property type="match status" value="1"/>
</dbReference>
<accession>A0AAQ3Q5V7</accession>
<protein>
    <submittedName>
        <fullName evidence="2">Uncharacterized protein</fullName>
    </submittedName>
</protein>
<keyword evidence="3" id="KW-1185">Reference proteome</keyword>
<dbReference type="Proteomes" id="UP001327560">
    <property type="component" value="Chromosome 2"/>
</dbReference>
<reference evidence="2 3" key="1">
    <citation type="submission" date="2023-10" db="EMBL/GenBank/DDBJ databases">
        <title>Chromosome-scale genome assembly provides insights into flower coloration mechanisms of Canna indica.</title>
        <authorList>
            <person name="Li C."/>
        </authorList>
    </citation>
    <scope>NUCLEOTIDE SEQUENCE [LARGE SCALE GENOMIC DNA]</scope>
    <source>
        <tissue evidence="2">Flower</tissue>
    </source>
</reference>
<dbReference type="PANTHER" id="PTHR33095:SF81">
    <property type="entry name" value="OS07G0619500 PROTEIN"/>
    <property type="match status" value="1"/>
</dbReference>
<evidence type="ECO:0000313" key="2">
    <source>
        <dbReference type="EMBL" id="WOK97660.1"/>
    </source>
</evidence>
<name>A0AAQ3Q5V7_9LILI</name>